<dbReference type="STRING" id="568069.A0A1J1J0Y9"/>
<evidence type="ECO:0000259" key="1">
    <source>
        <dbReference type="Pfam" id="PF22241"/>
    </source>
</evidence>
<dbReference type="Pfam" id="PF22241">
    <property type="entry name" value="PSMD12-CSN4_N"/>
    <property type="match status" value="1"/>
</dbReference>
<name>A0A1J1J0Y9_9DIPT</name>
<gene>
    <name evidence="2" type="ORF">CLUMA_CG018170</name>
</gene>
<accession>A0A1J1J0Y9</accession>
<dbReference type="InterPro" id="IPR040134">
    <property type="entry name" value="PSMD12/CSN4"/>
</dbReference>
<dbReference type="Proteomes" id="UP000183832">
    <property type="component" value="Unassembled WGS sequence"/>
</dbReference>
<dbReference type="PANTHER" id="PTHR10855">
    <property type="entry name" value="26S PROTEASOME NON-ATPASE REGULATORY SUBUNIT 12/COP9 SIGNALOSOME COMPLEX SUBUNIT 4"/>
    <property type="match status" value="1"/>
</dbReference>
<dbReference type="AlphaFoldDB" id="A0A1J1J0Y9"/>
<dbReference type="OrthoDB" id="268763at2759"/>
<dbReference type="PANTHER" id="PTHR10855:SF1">
    <property type="entry name" value="26S PROTEASOME NON-ATPASE REGULATORY SUBUNIT 12"/>
    <property type="match status" value="1"/>
</dbReference>
<evidence type="ECO:0000313" key="2">
    <source>
        <dbReference type="EMBL" id="CRL05444.1"/>
    </source>
</evidence>
<protein>
    <submittedName>
        <fullName evidence="2">CLUMA_CG018170, isoform A</fullName>
    </submittedName>
</protein>
<sequence length="335" mass="38857">MPEKMETDNTIIPTYEGGRIVKMEVDYSSACDETIPKCKEMAKIEGKFNEALDQLMSLEKQARIGSDMVSSSRVLVAIVQIIFAARKWNLLNEYIAILVKKRSQSKQAIVKMVQECATYVDQTPDKETKIKFIEALRTVSEGKIYVENERARLTKILSDIKEQDGDVLGAATIMEALQIETYGTMDKREKVEFILEQMRLCLAKQDLVRTQIISKKISTKFFQDPVHQDLKLKYYDLMIMMDKDESYLKTSRYYLAVVDTETVANDADKRKEMLVNAVLYCLLAPHDNEQVDMMNNLHKNKLLEEIPIYRTFVLLRVTTHKSLWFVWLSFWISTN</sequence>
<feature type="domain" description="PSMD12/CSN4-like N-terminal" evidence="1">
    <location>
        <begin position="50"/>
        <end position="266"/>
    </location>
</feature>
<keyword evidence="3" id="KW-1185">Reference proteome</keyword>
<dbReference type="EMBL" id="CVRI01000064">
    <property type="protein sequence ID" value="CRL05444.1"/>
    <property type="molecule type" value="Genomic_DNA"/>
</dbReference>
<organism evidence="2 3">
    <name type="scientific">Clunio marinus</name>
    <dbReference type="NCBI Taxonomy" id="568069"/>
    <lineage>
        <taxon>Eukaryota</taxon>
        <taxon>Metazoa</taxon>
        <taxon>Ecdysozoa</taxon>
        <taxon>Arthropoda</taxon>
        <taxon>Hexapoda</taxon>
        <taxon>Insecta</taxon>
        <taxon>Pterygota</taxon>
        <taxon>Neoptera</taxon>
        <taxon>Endopterygota</taxon>
        <taxon>Diptera</taxon>
        <taxon>Nematocera</taxon>
        <taxon>Chironomoidea</taxon>
        <taxon>Chironomidae</taxon>
        <taxon>Clunio</taxon>
    </lineage>
</organism>
<reference evidence="2 3" key="1">
    <citation type="submission" date="2015-04" db="EMBL/GenBank/DDBJ databases">
        <authorList>
            <person name="Syromyatnikov M.Y."/>
            <person name="Popov V.N."/>
        </authorList>
    </citation>
    <scope>NUCLEOTIDE SEQUENCE [LARGE SCALE GENOMIC DNA]</scope>
</reference>
<evidence type="ECO:0000313" key="3">
    <source>
        <dbReference type="Proteomes" id="UP000183832"/>
    </source>
</evidence>
<dbReference type="GO" id="GO:0008541">
    <property type="term" value="C:proteasome regulatory particle, lid subcomplex"/>
    <property type="evidence" value="ECO:0007669"/>
    <property type="project" value="TreeGrafter"/>
</dbReference>
<proteinExistence type="predicted"/>
<dbReference type="GO" id="GO:0005737">
    <property type="term" value="C:cytoplasm"/>
    <property type="evidence" value="ECO:0007669"/>
    <property type="project" value="TreeGrafter"/>
</dbReference>
<dbReference type="InterPro" id="IPR054559">
    <property type="entry name" value="PSMD12-CSN4-like_N"/>
</dbReference>